<accession>A0AAW9S6R2</accession>
<evidence type="ECO:0000313" key="1">
    <source>
        <dbReference type="EMBL" id="MEN7548145.1"/>
    </source>
</evidence>
<dbReference type="PROSITE" id="PS51257">
    <property type="entry name" value="PROKAR_LIPOPROTEIN"/>
    <property type="match status" value="1"/>
</dbReference>
<evidence type="ECO:0000313" key="2">
    <source>
        <dbReference type="Proteomes" id="UP001403385"/>
    </source>
</evidence>
<name>A0AAW9S6R2_9BACT</name>
<dbReference type="Pfam" id="PF14109">
    <property type="entry name" value="GldH_lipo"/>
    <property type="match status" value="1"/>
</dbReference>
<dbReference type="EMBL" id="JBDKWZ010000004">
    <property type="protein sequence ID" value="MEN7548145.1"/>
    <property type="molecule type" value="Genomic_DNA"/>
</dbReference>
<protein>
    <submittedName>
        <fullName evidence="1">Gliding motility lipoprotein GldH</fullName>
    </submittedName>
</protein>
<dbReference type="Proteomes" id="UP001403385">
    <property type="component" value="Unassembled WGS sequence"/>
</dbReference>
<keyword evidence="1" id="KW-0449">Lipoprotein</keyword>
<dbReference type="NCBIfam" id="TIGR03511">
    <property type="entry name" value="GldH_lipo"/>
    <property type="match status" value="1"/>
</dbReference>
<dbReference type="AlphaFoldDB" id="A0AAW9S6R2"/>
<comment type="caution">
    <text evidence="1">The sequence shown here is derived from an EMBL/GenBank/DDBJ whole genome shotgun (WGS) entry which is preliminary data.</text>
</comment>
<gene>
    <name evidence="1" type="ORF">AAG747_09500</name>
</gene>
<reference evidence="1 2" key="1">
    <citation type="submission" date="2024-04" db="EMBL/GenBank/DDBJ databases">
        <title>Novel genus in family Flammeovirgaceae.</title>
        <authorList>
            <person name="Nguyen T.H."/>
            <person name="Vuong T.Q."/>
            <person name="Le H."/>
            <person name="Kim S.-G."/>
        </authorList>
    </citation>
    <scope>NUCLEOTIDE SEQUENCE [LARGE SCALE GENOMIC DNA]</scope>
    <source>
        <strain evidence="1 2">JCM 23209</strain>
    </source>
</reference>
<proteinExistence type="predicted"/>
<dbReference type="InterPro" id="IPR020018">
    <property type="entry name" value="Motility-assoc_lipoprot_GldH"/>
</dbReference>
<sequence>MKKLLFGAIVSLGFLMGCNTTEYNYQSFTNFDKGMWYYDSAAIFDFEAPNTHEPFDINYNVRNALAYPYYNLYIQYELMDSAGNVLKSALAQDILMDPTSGKPFGTSAGEMYNHEFNLIPNYKFPYQGSFQLRLKQNMRMDTLTDIYAIGASIKPSENP</sequence>
<dbReference type="RefSeq" id="WP_346820927.1">
    <property type="nucleotide sequence ID" value="NZ_JBDKWZ010000004.1"/>
</dbReference>
<keyword evidence="2" id="KW-1185">Reference proteome</keyword>
<organism evidence="1 2">
    <name type="scientific">Rapidithrix thailandica</name>
    <dbReference type="NCBI Taxonomy" id="413964"/>
    <lineage>
        <taxon>Bacteria</taxon>
        <taxon>Pseudomonadati</taxon>
        <taxon>Bacteroidota</taxon>
        <taxon>Cytophagia</taxon>
        <taxon>Cytophagales</taxon>
        <taxon>Flammeovirgaceae</taxon>
        <taxon>Rapidithrix</taxon>
    </lineage>
</organism>